<comment type="subcellular location">
    <subcellularLocation>
        <location evidence="1 12">Mitochondrion inner membrane</location>
        <topology evidence="1 12">Multi-pass membrane protein</topology>
    </subcellularLocation>
</comment>
<feature type="transmembrane region" description="Helical" evidence="12">
    <location>
        <begin position="118"/>
        <end position="144"/>
    </location>
</feature>
<proteinExistence type="inferred from homology"/>
<keyword evidence="9 12" id="KW-0811">Translocation</keyword>
<comment type="caution">
    <text evidence="13">The sequence shown here is derived from an EMBL/GenBank/DDBJ whole genome shotgun (WGS) entry which is preliminary data.</text>
</comment>
<dbReference type="Pfam" id="PF08566">
    <property type="entry name" value="Pam17"/>
    <property type="match status" value="1"/>
</dbReference>
<dbReference type="GO" id="GO:0030150">
    <property type="term" value="P:protein import into mitochondrial matrix"/>
    <property type="evidence" value="ECO:0007669"/>
    <property type="project" value="UniProtKB-UniRule"/>
</dbReference>
<dbReference type="AlphaFoldDB" id="A0A9P5VH03"/>
<keyword evidence="14" id="KW-1185">Reference proteome</keyword>
<organism evidence="13 14">
    <name type="scientific">Podila minutissima</name>
    <dbReference type="NCBI Taxonomy" id="64525"/>
    <lineage>
        <taxon>Eukaryota</taxon>
        <taxon>Fungi</taxon>
        <taxon>Fungi incertae sedis</taxon>
        <taxon>Mucoromycota</taxon>
        <taxon>Mortierellomycotina</taxon>
        <taxon>Mortierellomycetes</taxon>
        <taxon>Mortierellales</taxon>
        <taxon>Mortierellaceae</taxon>
        <taxon>Podila</taxon>
    </lineage>
</organism>
<dbReference type="EMBL" id="JAAAUY010001412">
    <property type="protein sequence ID" value="KAF9322931.1"/>
    <property type="molecule type" value="Genomic_DNA"/>
</dbReference>
<keyword evidence="8 12" id="KW-1133">Transmembrane helix</keyword>
<evidence type="ECO:0000256" key="7">
    <source>
        <dbReference type="ARBA" id="ARBA00022946"/>
    </source>
</evidence>
<evidence type="ECO:0000313" key="14">
    <source>
        <dbReference type="Proteomes" id="UP000696485"/>
    </source>
</evidence>
<protein>
    <recommendedName>
        <fullName evidence="12">Presequence translocated-associated motor subunit PAM17</fullName>
    </recommendedName>
</protein>
<reference evidence="13" key="1">
    <citation type="journal article" date="2020" name="Fungal Divers.">
        <title>Resolving the Mortierellaceae phylogeny through synthesis of multi-gene phylogenetics and phylogenomics.</title>
        <authorList>
            <person name="Vandepol N."/>
            <person name="Liber J."/>
            <person name="Desiro A."/>
            <person name="Na H."/>
            <person name="Kennedy M."/>
            <person name="Barry K."/>
            <person name="Grigoriev I.V."/>
            <person name="Miller A.N."/>
            <person name="O'Donnell K."/>
            <person name="Stajich J.E."/>
            <person name="Bonito G."/>
        </authorList>
    </citation>
    <scope>NUCLEOTIDE SEQUENCE</scope>
    <source>
        <strain evidence="13">NVP1</strain>
    </source>
</reference>
<feature type="transmembrane region" description="Helical" evidence="12">
    <location>
        <begin position="85"/>
        <end position="103"/>
    </location>
</feature>
<dbReference type="PANTHER" id="PTHR28021:SF1">
    <property type="entry name" value="PRESEQUENCE TRANSLOCATED-ASSOCIATED MOTOR SUBUNIT PAM17, MITOCHONDRIAL"/>
    <property type="match status" value="1"/>
</dbReference>
<evidence type="ECO:0000256" key="5">
    <source>
        <dbReference type="ARBA" id="ARBA00022792"/>
    </source>
</evidence>
<evidence type="ECO:0000256" key="9">
    <source>
        <dbReference type="ARBA" id="ARBA00023010"/>
    </source>
</evidence>
<sequence>MATAAIRMSLIACGRPMASMTRPCVARSTSNALAAQTRRSLTTSSPMRSAQQTKAAASVEQSARETMDWNTYFALRKTRRNYERAFMAPCALLGLGSAGYYFAQKDFDPTPIFGMDQIIVYGIGTVLAGIVGLAVGPVVGNMVFRGVNSKAKPIVDKMDKEFYKHIVKNRADPSSNSARNPIPDYYGEKIKSVSEYRSWLRKHREYRRKAKFYVGVD</sequence>
<evidence type="ECO:0000256" key="8">
    <source>
        <dbReference type="ARBA" id="ARBA00022989"/>
    </source>
</evidence>
<gene>
    <name evidence="13" type="primary">PAM17</name>
    <name evidence="13" type="ORF">BG006_001941</name>
</gene>
<dbReference type="PANTHER" id="PTHR28021">
    <property type="entry name" value="PRESEQUENCE TRANSLOCATED-ASSOCIATED MOTOR SUBUNIT PAM17, MITOCHONDRIAL"/>
    <property type="match status" value="1"/>
</dbReference>
<comment type="function">
    <text evidence="12">Component of the PAM complex, a complex required for the translocation of transit peptide-containing proteins from the inner membrane into the mitochondrial matrix in an ATP-dependent manner.</text>
</comment>
<dbReference type="GO" id="GO:0001405">
    <property type="term" value="C:PAM complex, Tim23 associated import motor"/>
    <property type="evidence" value="ECO:0007669"/>
    <property type="project" value="UniProtKB-UniRule"/>
</dbReference>
<keyword evidence="5 12" id="KW-0999">Mitochondrion inner membrane</keyword>
<keyword evidence="11 12" id="KW-0472">Membrane</keyword>
<dbReference type="Proteomes" id="UP000696485">
    <property type="component" value="Unassembled WGS sequence"/>
</dbReference>
<comment type="similarity">
    <text evidence="2 12">Belongs to the PAM17 family.</text>
</comment>
<evidence type="ECO:0000256" key="4">
    <source>
        <dbReference type="ARBA" id="ARBA00022692"/>
    </source>
</evidence>
<evidence type="ECO:0000313" key="13">
    <source>
        <dbReference type="EMBL" id="KAF9322931.1"/>
    </source>
</evidence>
<dbReference type="InterPro" id="IPR013875">
    <property type="entry name" value="Pam17"/>
</dbReference>
<keyword evidence="10 12" id="KW-0496">Mitochondrion</keyword>
<keyword evidence="7" id="KW-0809">Transit peptide</keyword>
<evidence type="ECO:0000256" key="11">
    <source>
        <dbReference type="ARBA" id="ARBA00023136"/>
    </source>
</evidence>
<accession>A0A9P5VH03</accession>
<name>A0A9P5VH03_9FUNG</name>
<evidence type="ECO:0000256" key="10">
    <source>
        <dbReference type="ARBA" id="ARBA00023128"/>
    </source>
</evidence>
<evidence type="ECO:0000256" key="1">
    <source>
        <dbReference type="ARBA" id="ARBA00004448"/>
    </source>
</evidence>
<keyword evidence="6 12" id="KW-0653">Protein transport</keyword>
<keyword evidence="4 12" id="KW-0812">Transmembrane</keyword>
<evidence type="ECO:0000256" key="12">
    <source>
        <dbReference type="RuleBase" id="RU367146"/>
    </source>
</evidence>
<comment type="subunit">
    <text evidence="12">Component of the PAM complex.</text>
</comment>
<evidence type="ECO:0000256" key="3">
    <source>
        <dbReference type="ARBA" id="ARBA00022448"/>
    </source>
</evidence>
<evidence type="ECO:0000256" key="6">
    <source>
        <dbReference type="ARBA" id="ARBA00022927"/>
    </source>
</evidence>
<evidence type="ECO:0000256" key="2">
    <source>
        <dbReference type="ARBA" id="ARBA00006837"/>
    </source>
</evidence>
<keyword evidence="3 12" id="KW-0813">Transport</keyword>